<keyword evidence="6" id="KW-1185">Reference proteome</keyword>
<keyword evidence="1" id="KW-0479">Metal-binding</keyword>
<protein>
    <recommendedName>
        <fullName evidence="3">CCHC-type domain-containing protein</fullName>
    </recommendedName>
</protein>
<feature type="domain" description="CCHC-type" evidence="3">
    <location>
        <begin position="232"/>
        <end position="247"/>
    </location>
</feature>
<dbReference type="PANTHER" id="PTHR46978:SF1">
    <property type="entry name" value="ZINC KNUCKLE (CCHC-TYPE) FAMILY PROTEIN"/>
    <property type="match status" value="1"/>
</dbReference>
<dbReference type="Proteomes" id="UP000006727">
    <property type="component" value="Chromosome 2"/>
</dbReference>
<feature type="domain" description="CCHC-type" evidence="3">
    <location>
        <begin position="336"/>
        <end position="349"/>
    </location>
</feature>
<evidence type="ECO:0000256" key="2">
    <source>
        <dbReference type="SAM" id="MobiDB-lite"/>
    </source>
</evidence>
<evidence type="ECO:0000313" key="6">
    <source>
        <dbReference type="Proteomes" id="UP000006727"/>
    </source>
</evidence>
<dbReference type="EnsemblPlants" id="Pp3c2_2680V3.1">
    <property type="protein sequence ID" value="Pp3c2_2680V3.1"/>
    <property type="gene ID" value="Pp3c2_2680"/>
</dbReference>
<dbReference type="GeneID" id="112293029"/>
<feature type="compositionally biased region" description="Basic and acidic residues" evidence="2">
    <location>
        <begin position="421"/>
        <end position="439"/>
    </location>
</feature>
<name>A0A2K1KZW0_PHYPA</name>
<dbReference type="OrthoDB" id="427960at2759"/>
<evidence type="ECO:0000256" key="1">
    <source>
        <dbReference type="PROSITE-ProRule" id="PRU00047"/>
    </source>
</evidence>
<feature type="domain" description="CCHC-type" evidence="3">
    <location>
        <begin position="310"/>
        <end position="323"/>
    </location>
</feature>
<evidence type="ECO:0000313" key="4">
    <source>
        <dbReference type="EMBL" id="PNR59314.1"/>
    </source>
</evidence>
<evidence type="ECO:0000313" key="5">
    <source>
        <dbReference type="EnsemblPlants" id="Pp3c2_2680V3.1"/>
    </source>
</evidence>
<dbReference type="GO" id="GO:0008270">
    <property type="term" value="F:zinc ion binding"/>
    <property type="evidence" value="ECO:0007669"/>
    <property type="project" value="UniProtKB-KW"/>
</dbReference>
<feature type="domain" description="CCHC-type" evidence="3">
    <location>
        <begin position="213"/>
        <end position="228"/>
    </location>
</feature>
<dbReference type="PaxDb" id="3218-PP1S7_39V6.1"/>
<dbReference type="Gene3D" id="4.10.60.10">
    <property type="entry name" value="Zinc finger, CCHC-type"/>
    <property type="match status" value="4"/>
</dbReference>
<dbReference type="Pfam" id="PF00098">
    <property type="entry name" value="zf-CCHC"/>
    <property type="match status" value="3"/>
</dbReference>
<accession>A0A2K1KZW0</accession>
<dbReference type="EnsemblPlants" id="Pp3c2_2680V3.2">
    <property type="protein sequence ID" value="Pp3c2_2680V3.2"/>
    <property type="gene ID" value="Pp3c2_2680"/>
</dbReference>
<dbReference type="STRING" id="3218.A0A2K1KZW0"/>
<dbReference type="GO" id="GO:0003676">
    <property type="term" value="F:nucleic acid binding"/>
    <property type="evidence" value="ECO:0007669"/>
    <property type="project" value="InterPro"/>
</dbReference>
<dbReference type="SMART" id="SM00343">
    <property type="entry name" value="ZnF_C2HC"/>
    <property type="match status" value="6"/>
</dbReference>
<dbReference type="OMA" id="NEWSHDN"/>
<dbReference type="PROSITE" id="PS50158">
    <property type="entry name" value="ZF_CCHC"/>
    <property type="match status" value="5"/>
</dbReference>
<reference evidence="5" key="3">
    <citation type="submission" date="2020-12" db="UniProtKB">
        <authorList>
            <consortium name="EnsemblPlants"/>
        </authorList>
    </citation>
    <scope>IDENTIFICATION</scope>
</reference>
<evidence type="ECO:0000259" key="3">
    <source>
        <dbReference type="PROSITE" id="PS50158"/>
    </source>
</evidence>
<dbReference type="EMBL" id="ABEU02000002">
    <property type="protein sequence ID" value="PNR59314.1"/>
    <property type="molecule type" value="Genomic_DNA"/>
</dbReference>
<reference evidence="4 6" key="1">
    <citation type="journal article" date="2008" name="Science">
        <title>The Physcomitrella genome reveals evolutionary insights into the conquest of land by plants.</title>
        <authorList>
            <person name="Rensing S."/>
            <person name="Lang D."/>
            <person name="Zimmer A."/>
            <person name="Terry A."/>
            <person name="Salamov A."/>
            <person name="Shapiro H."/>
            <person name="Nishiyama T."/>
            <person name="Perroud P.-F."/>
            <person name="Lindquist E."/>
            <person name="Kamisugi Y."/>
            <person name="Tanahashi T."/>
            <person name="Sakakibara K."/>
            <person name="Fujita T."/>
            <person name="Oishi K."/>
            <person name="Shin-I T."/>
            <person name="Kuroki Y."/>
            <person name="Toyoda A."/>
            <person name="Suzuki Y."/>
            <person name="Hashimoto A."/>
            <person name="Yamaguchi K."/>
            <person name="Sugano A."/>
            <person name="Kohara Y."/>
            <person name="Fujiyama A."/>
            <person name="Anterola A."/>
            <person name="Aoki S."/>
            <person name="Ashton N."/>
            <person name="Barbazuk W.B."/>
            <person name="Barker E."/>
            <person name="Bennetzen J."/>
            <person name="Bezanilla M."/>
            <person name="Blankenship R."/>
            <person name="Cho S.H."/>
            <person name="Dutcher S."/>
            <person name="Estelle M."/>
            <person name="Fawcett J.A."/>
            <person name="Gundlach H."/>
            <person name="Hanada K."/>
            <person name="Heyl A."/>
            <person name="Hicks K.A."/>
            <person name="Hugh J."/>
            <person name="Lohr M."/>
            <person name="Mayer K."/>
            <person name="Melkozernov A."/>
            <person name="Murata T."/>
            <person name="Nelson D."/>
            <person name="Pils B."/>
            <person name="Prigge M."/>
            <person name="Reiss B."/>
            <person name="Renner T."/>
            <person name="Rombauts S."/>
            <person name="Rushton P."/>
            <person name="Sanderfoot A."/>
            <person name="Schween G."/>
            <person name="Shiu S.-H."/>
            <person name="Stueber K."/>
            <person name="Theodoulou F.L."/>
            <person name="Tu H."/>
            <person name="Van de Peer Y."/>
            <person name="Verrier P.J."/>
            <person name="Waters E."/>
            <person name="Wood A."/>
            <person name="Yang L."/>
            <person name="Cove D."/>
            <person name="Cuming A."/>
            <person name="Hasebe M."/>
            <person name="Lucas S."/>
            <person name="Mishler D.B."/>
            <person name="Reski R."/>
            <person name="Grigoriev I."/>
            <person name="Quatrano R.S."/>
            <person name="Boore J.L."/>
        </authorList>
    </citation>
    <scope>NUCLEOTIDE SEQUENCE [LARGE SCALE GENOMIC DNA]</scope>
    <source>
        <strain evidence="5 6">cv. Gransden 2004</strain>
    </source>
</reference>
<dbReference type="SUPFAM" id="SSF57756">
    <property type="entry name" value="Retrovirus zinc finger-like domains"/>
    <property type="match status" value="3"/>
</dbReference>
<keyword evidence="1" id="KW-0863">Zinc-finger</keyword>
<gene>
    <name evidence="5" type="primary">LOC112293029</name>
    <name evidence="4" type="ORF">PHYPA_002105</name>
</gene>
<dbReference type="AlphaFoldDB" id="A0A2K1KZW0"/>
<dbReference type="InterPro" id="IPR036875">
    <property type="entry name" value="Znf_CCHC_sf"/>
</dbReference>
<dbReference type="InterPro" id="IPR001878">
    <property type="entry name" value="Znf_CCHC"/>
</dbReference>
<feature type="compositionally biased region" description="Basic residues" evidence="2">
    <location>
        <begin position="119"/>
        <end position="138"/>
    </location>
</feature>
<organism evidence="4">
    <name type="scientific">Physcomitrium patens</name>
    <name type="common">Spreading-leaved earth moss</name>
    <name type="synonym">Physcomitrella patens</name>
    <dbReference type="NCBI Taxonomy" id="3218"/>
    <lineage>
        <taxon>Eukaryota</taxon>
        <taxon>Viridiplantae</taxon>
        <taxon>Streptophyta</taxon>
        <taxon>Embryophyta</taxon>
        <taxon>Bryophyta</taxon>
        <taxon>Bryophytina</taxon>
        <taxon>Bryopsida</taxon>
        <taxon>Funariidae</taxon>
        <taxon>Funariales</taxon>
        <taxon>Funariaceae</taxon>
        <taxon>Physcomitrium</taxon>
    </lineage>
</organism>
<dbReference type="Gramene" id="Pp3c2_2680V3.1">
    <property type="protein sequence ID" value="Pp3c2_2680V3.1"/>
    <property type="gene ID" value="Pp3c2_2680"/>
</dbReference>
<keyword evidence="1" id="KW-0862">Zinc</keyword>
<feature type="region of interest" description="Disordered" evidence="2">
    <location>
        <begin position="96"/>
        <end position="139"/>
    </location>
</feature>
<dbReference type="Gramene" id="Pp3c2_2680V3.2">
    <property type="protein sequence ID" value="Pp3c2_2680V3.2"/>
    <property type="gene ID" value="Pp3c2_2680"/>
</dbReference>
<reference evidence="4 6" key="2">
    <citation type="journal article" date="2018" name="Plant J.">
        <title>The Physcomitrella patens chromosome-scale assembly reveals moss genome structure and evolution.</title>
        <authorList>
            <person name="Lang D."/>
            <person name="Ullrich K.K."/>
            <person name="Murat F."/>
            <person name="Fuchs J."/>
            <person name="Jenkins J."/>
            <person name="Haas F.B."/>
            <person name="Piednoel M."/>
            <person name="Gundlach H."/>
            <person name="Van Bel M."/>
            <person name="Meyberg R."/>
            <person name="Vives C."/>
            <person name="Morata J."/>
            <person name="Symeonidi A."/>
            <person name="Hiss M."/>
            <person name="Muchero W."/>
            <person name="Kamisugi Y."/>
            <person name="Saleh O."/>
            <person name="Blanc G."/>
            <person name="Decker E.L."/>
            <person name="van Gessel N."/>
            <person name="Grimwood J."/>
            <person name="Hayes R.D."/>
            <person name="Graham S.W."/>
            <person name="Gunter L.E."/>
            <person name="McDaniel S.F."/>
            <person name="Hoernstein S.N.W."/>
            <person name="Larsson A."/>
            <person name="Li F.W."/>
            <person name="Perroud P.F."/>
            <person name="Phillips J."/>
            <person name="Ranjan P."/>
            <person name="Rokshar D.S."/>
            <person name="Rothfels C.J."/>
            <person name="Schneider L."/>
            <person name="Shu S."/>
            <person name="Stevenson D.W."/>
            <person name="Thummler F."/>
            <person name="Tillich M."/>
            <person name="Villarreal Aguilar J.C."/>
            <person name="Widiez T."/>
            <person name="Wong G.K."/>
            <person name="Wymore A."/>
            <person name="Zhang Y."/>
            <person name="Zimmer A.D."/>
            <person name="Quatrano R.S."/>
            <person name="Mayer K.F.X."/>
            <person name="Goodstein D."/>
            <person name="Casacuberta J.M."/>
            <person name="Vandepoele K."/>
            <person name="Reski R."/>
            <person name="Cuming A.C."/>
            <person name="Tuskan G.A."/>
            <person name="Maumus F."/>
            <person name="Salse J."/>
            <person name="Schmutz J."/>
            <person name="Rensing S.A."/>
        </authorList>
    </citation>
    <scope>NUCLEOTIDE SEQUENCE [LARGE SCALE GENOMIC DNA]</scope>
    <source>
        <strain evidence="5 6">cv. Gransden 2004</strain>
    </source>
</reference>
<feature type="domain" description="CCHC-type" evidence="3">
    <location>
        <begin position="191"/>
        <end position="204"/>
    </location>
</feature>
<dbReference type="PANTHER" id="PTHR46978">
    <property type="entry name" value="ZINC KNUCKLE (CCHC-TYPE) FAMILY PROTEIN"/>
    <property type="match status" value="1"/>
</dbReference>
<feature type="region of interest" description="Disordered" evidence="2">
    <location>
        <begin position="370"/>
        <end position="446"/>
    </location>
</feature>
<feature type="region of interest" description="Disordered" evidence="2">
    <location>
        <begin position="49"/>
        <end position="69"/>
    </location>
</feature>
<sequence length="446" mass="50702">MGTKQRAWHVSSSPSSVERDYIDLSDEDDEHGTADLTLSILAKAEKRERERLEEKAGPEVIDLESEDDVCTLREDAEEMREAVSFRGLELEVELEEGELKDMSESQGDVELEAPVSKAQMKKKKKKKEKKEKREKRKREAQAIFAITDASKPAPGEPAESKLQDAEESLAMRKLLRGPRYFDPPEEQGETCYNCGKQGHKAADCLEQPREKPCYVCGNFGHAGYDCPEKTECYECGKSGHVARHCPNKYHKSRSGTGICLLCGRLGHDASVCSGEYDPQDFKQVRCYICKRTGHLCCIEVSDASPTPVSCYQCGDLGHTGVSCNRQNTDRGDKSSCYKCGQEGHFARECHQMYQDYNIKQRRHSWPAPWSADDGRYGEQESPVTPYNHGRPPSFKSRLEQASSGKSRHHDESRRGSKRKWKEAEDDRWTPRLSDRLMDSHRHRSRD</sequence>
<dbReference type="RefSeq" id="XP_024397830.1">
    <property type="nucleotide sequence ID" value="XM_024542062.2"/>
</dbReference>
<proteinExistence type="predicted"/>